<sequence length="312" mass="34960">MFPPGTTPLWRGLLPATGTARLENSTEETSGKASHKGGTTEALHRSVSQLTGFARCGEAYRLERVAKAPAAPAAWFAQGTAVHEAVERWERTHRVHGTAQAQAWFTEVWERELAEARAREPDLTQWLCPGRTKPETDIANRYQRGLDQVAGYIEHALASKLRPFEWLPGEPASEVEFRLDLDGVLVIGSIDLIMIAPDGRLLVRDIKTGNKLPIGPIQLAVYRHAVIDLTGQDPEWGDWYMAKNNKPTDPVDLRPYTRDMVSEWFAMMDRAERDQVYLPNPGDHCTTCGVRRFCSVMGTDRSFFGPSFATRK</sequence>
<comment type="caution">
    <text evidence="6">The sequence shown here is derived from an EMBL/GenBank/DDBJ whole genome shotgun (WGS) entry which is preliminary data.</text>
</comment>
<dbReference type="Proteomes" id="UP001500320">
    <property type="component" value="Unassembled WGS sequence"/>
</dbReference>
<feature type="region of interest" description="Disordered" evidence="4">
    <location>
        <begin position="21"/>
        <end position="42"/>
    </location>
</feature>
<reference evidence="7" key="1">
    <citation type="journal article" date="2019" name="Int. J. Syst. Evol. Microbiol.">
        <title>The Global Catalogue of Microorganisms (GCM) 10K type strain sequencing project: providing services to taxonomists for standard genome sequencing and annotation.</title>
        <authorList>
            <consortium name="The Broad Institute Genomics Platform"/>
            <consortium name="The Broad Institute Genome Sequencing Center for Infectious Disease"/>
            <person name="Wu L."/>
            <person name="Ma J."/>
        </authorList>
    </citation>
    <scope>NUCLEOTIDE SEQUENCE [LARGE SCALE GENOMIC DNA]</scope>
    <source>
        <strain evidence="7">JCM 9373</strain>
    </source>
</reference>
<protein>
    <recommendedName>
        <fullName evidence="5">PD-(D/E)XK endonuclease-like domain-containing protein</fullName>
    </recommendedName>
</protein>
<dbReference type="InterPro" id="IPR038726">
    <property type="entry name" value="PDDEXK_AddAB-type"/>
</dbReference>
<evidence type="ECO:0000313" key="7">
    <source>
        <dbReference type="Proteomes" id="UP001500320"/>
    </source>
</evidence>
<evidence type="ECO:0000313" key="6">
    <source>
        <dbReference type="EMBL" id="GAA3136961.1"/>
    </source>
</evidence>
<organism evidence="6 7">
    <name type="scientific">Planomonospora alba</name>
    <dbReference type="NCBI Taxonomy" id="161354"/>
    <lineage>
        <taxon>Bacteria</taxon>
        <taxon>Bacillati</taxon>
        <taxon>Actinomycetota</taxon>
        <taxon>Actinomycetes</taxon>
        <taxon>Streptosporangiales</taxon>
        <taxon>Streptosporangiaceae</taxon>
        <taxon>Planomonospora</taxon>
    </lineage>
</organism>
<dbReference type="RefSeq" id="WP_425566614.1">
    <property type="nucleotide sequence ID" value="NZ_BAAAUT010000021.1"/>
</dbReference>
<dbReference type="EMBL" id="BAAAUT010000021">
    <property type="protein sequence ID" value="GAA3136961.1"/>
    <property type="molecule type" value="Genomic_DNA"/>
</dbReference>
<proteinExistence type="predicted"/>
<evidence type="ECO:0000256" key="2">
    <source>
        <dbReference type="ARBA" id="ARBA00022806"/>
    </source>
</evidence>
<keyword evidence="2" id="KW-0067">ATP-binding</keyword>
<name>A0ABP6N5A6_9ACTN</name>
<feature type="domain" description="PD-(D/E)XK endonuclease-like" evidence="5">
    <location>
        <begin position="46"/>
        <end position="294"/>
    </location>
</feature>
<accession>A0ABP6N5A6</accession>
<dbReference type="InterPro" id="IPR011604">
    <property type="entry name" value="PDDEXK-like_dom_sf"/>
</dbReference>
<gene>
    <name evidence="6" type="ORF">GCM10010466_29720</name>
</gene>
<keyword evidence="3" id="KW-0234">DNA repair</keyword>
<evidence type="ECO:0000259" key="5">
    <source>
        <dbReference type="Pfam" id="PF12705"/>
    </source>
</evidence>
<keyword evidence="2" id="KW-0378">Hydrolase</keyword>
<keyword evidence="7" id="KW-1185">Reference proteome</keyword>
<dbReference type="Pfam" id="PF12705">
    <property type="entry name" value="PDDEXK_1"/>
    <property type="match status" value="1"/>
</dbReference>
<keyword evidence="2" id="KW-0347">Helicase</keyword>
<evidence type="ECO:0000256" key="3">
    <source>
        <dbReference type="ARBA" id="ARBA00023204"/>
    </source>
</evidence>
<evidence type="ECO:0000256" key="4">
    <source>
        <dbReference type="SAM" id="MobiDB-lite"/>
    </source>
</evidence>
<keyword evidence="1" id="KW-0227">DNA damage</keyword>
<evidence type="ECO:0000256" key="1">
    <source>
        <dbReference type="ARBA" id="ARBA00022763"/>
    </source>
</evidence>
<dbReference type="Gene3D" id="3.90.320.10">
    <property type="match status" value="1"/>
</dbReference>
<keyword evidence="2" id="KW-0547">Nucleotide-binding</keyword>